<proteinExistence type="predicted"/>
<dbReference type="Pfam" id="PF13460">
    <property type="entry name" value="NAD_binding_10"/>
    <property type="match status" value="1"/>
</dbReference>
<dbReference type="PANTHER" id="PTHR48079:SF6">
    <property type="entry name" value="NAD(P)-BINDING DOMAIN-CONTAINING PROTEIN-RELATED"/>
    <property type="match status" value="1"/>
</dbReference>
<evidence type="ECO:0000259" key="1">
    <source>
        <dbReference type="Pfam" id="PF13460"/>
    </source>
</evidence>
<keyword evidence="3" id="KW-1185">Reference proteome</keyword>
<feature type="domain" description="NAD(P)-binding" evidence="1">
    <location>
        <begin position="9"/>
        <end position="84"/>
    </location>
</feature>
<dbReference type="InterPro" id="IPR051783">
    <property type="entry name" value="NAD(P)-dependent_oxidoreduct"/>
</dbReference>
<dbReference type="GO" id="GO:0005737">
    <property type="term" value="C:cytoplasm"/>
    <property type="evidence" value="ECO:0007669"/>
    <property type="project" value="TreeGrafter"/>
</dbReference>
<gene>
    <name evidence="2" type="primary">SPBC2A9.02_1</name>
    <name evidence="2" type="ORF">LOC62_03G004254</name>
</gene>
<reference evidence="2" key="1">
    <citation type="submission" date="2023-10" db="EMBL/GenBank/DDBJ databases">
        <authorList>
            <person name="Noh H."/>
        </authorList>
    </citation>
    <scope>NUCLEOTIDE SEQUENCE</scope>
    <source>
        <strain evidence="2">DUCC4014</strain>
    </source>
</reference>
<sequence length="379" mass="40175">MPRSIFFLGATGYIGSSVLSALLKAVDQDTKITILARNPAVLSGFEAADARITAVQGSLGDHSQLSALASAHDVTINTAEADDLGAVQALLRGLKVRHETTGTRPIIIHTSGTGVLADNAKGAYAGTEIFTDAEADPTANPPLKPISDLKPARIHRGVDLAVQAADTDGYAFSYIVIPATIYGISQTVFADKGLANAQSQQVSYVTRIGIDRKVPAQFGEGKNLWPNVEIHDVAELYALVYRQATAPGPGDHGENGYFFGETGEYSLLQAYEAIGAQLFALGLVESPTPKPLSDDEIDKYIGGSQYPGSNSRARAVHSRRLGWKPAHTGNEPFLASIKEDVNWTASHNRGRAPDGNFVFGPGPVRVEDGAEGGWELPGQ</sequence>
<dbReference type="AlphaFoldDB" id="A0AAF0Y5M6"/>
<dbReference type="Gene3D" id="3.40.50.720">
    <property type="entry name" value="NAD(P)-binding Rossmann-like Domain"/>
    <property type="match status" value="1"/>
</dbReference>
<dbReference type="PANTHER" id="PTHR48079">
    <property type="entry name" value="PROTEIN YEEZ"/>
    <property type="match status" value="1"/>
</dbReference>
<dbReference type="Proteomes" id="UP000827549">
    <property type="component" value="Chromosome 3"/>
</dbReference>
<dbReference type="GO" id="GO:0004029">
    <property type="term" value="F:aldehyde dehydrogenase (NAD+) activity"/>
    <property type="evidence" value="ECO:0007669"/>
    <property type="project" value="TreeGrafter"/>
</dbReference>
<protein>
    <submittedName>
        <fullName evidence="2">Purtative protein</fullName>
    </submittedName>
</protein>
<dbReference type="InterPro" id="IPR016040">
    <property type="entry name" value="NAD(P)-bd_dom"/>
</dbReference>
<dbReference type="RefSeq" id="XP_062626765.1">
    <property type="nucleotide sequence ID" value="XM_062770781.1"/>
</dbReference>
<dbReference type="GeneID" id="87807492"/>
<dbReference type="EMBL" id="CP086716">
    <property type="protein sequence ID" value="WOO80733.1"/>
    <property type="molecule type" value="Genomic_DNA"/>
</dbReference>
<dbReference type="InterPro" id="IPR036291">
    <property type="entry name" value="NAD(P)-bd_dom_sf"/>
</dbReference>
<organism evidence="2 3">
    <name type="scientific">Vanrija pseudolonga</name>
    <dbReference type="NCBI Taxonomy" id="143232"/>
    <lineage>
        <taxon>Eukaryota</taxon>
        <taxon>Fungi</taxon>
        <taxon>Dikarya</taxon>
        <taxon>Basidiomycota</taxon>
        <taxon>Agaricomycotina</taxon>
        <taxon>Tremellomycetes</taxon>
        <taxon>Trichosporonales</taxon>
        <taxon>Trichosporonaceae</taxon>
        <taxon>Vanrija</taxon>
    </lineage>
</organism>
<evidence type="ECO:0000313" key="2">
    <source>
        <dbReference type="EMBL" id="WOO80733.1"/>
    </source>
</evidence>
<accession>A0AAF0Y5M6</accession>
<dbReference type="SUPFAM" id="SSF51735">
    <property type="entry name" value="NAD(P)-binding Rossmann-fold domains"/>
    <property type="match status" value="1"/>
</dbReference>
<name>A0AAF0Y5M6_9TREE</name>
<evidence type="ECO:0000313" key="3">
    <source>
        <dbReference type="Proteomes" id="UP000827549"/>
    </source>
</evidence>